<dbReference type="InParanoid" id="A0A0C2ZSH2"/>
<keyword evidence="3" id="KW-1185">Reference proteome</keyword>
<gene>
    <name evidence="2" type="ORF">SCLCIDRAFT_30312</name>
</gene>
<reference evidence="3" key="2">
    <citation type="submission" date="2015-01" db="EMBL/GenBank/DDBJ databases">
        <title>Evolutionary Origins and Diversification of the Mycorrhizal Mutualists.</title>
        <authorList>
            <consortium name="DOE Joint Genome Institute"/>
            <consortium name="Mycorrhizal Genomics Consortium"/>
            <person name="Kohler A."/>
            <person name="Kuo A."/>
            <person name="Nagy L.G."/>
            <person name="Floudas D."/>
            <person name="Copeland A."/>
            <person name="Barry K.W."/>
            <person name="Cichocki N."/>
            <person name="Veneault-Fourrey C."/>
            <person name="LaButti K."/>
            <person name="Lindquist E.A."/>
            <person name="Lipzen A."/>
            <person name="Lundell T."/>
            <person name="Morin E."/>
            <person name="Murat C."/>
            <person name="Riley R."/>
            <person name="Ohm R."/>
            <person name="Sun H."/>
            <person name="Tunlid A."/>
            <person name="Henrissat B."/>
            <person name="Grigoriev I.V."/>
            <person name="Hibbett D.S."/>
            <person name="Martin F."/>
        </authorList>
    </citation>
    <scope>NUCLEOTIDE SEQUENCE [LARGE SCALE GENOMIC DNA]</scope>
    <source>
        <strain evidence="3">Foug A</strain>
    </source>
</reference>
<name>A0A0C2ZSH2_9AGAM</name>
<feature type="region of interest" description="Disordered" evidence="1">
    <location>
        <begin position="32"/>
        <end position="79"/>
    </location>
</feature>
<evidence type="ECO:0000313" key="3">
    <source>
        <dbReference type="Proteomes" id="UP000053989"/>
    </source>
</evidence>
<protein>
    <submittedName>
        <fullName evidence="2">Uncharacterized protein</fullName>
    </submittedName>
</protein>
<reference evidence="2 3" key="1">
    <citation type="submission" date="2014-04" db="EMBL/GenBank/DDBJ databases">
        <authorList>
            <consortium name="DOE Joint Genome Institute"/>
            <person name="Kuo A."/>
            <person name="Kohler A."/>
            <person name="Nagy L.G."/>
            <person name="Floudas D."/>
            <person name="Copeland A."/>
            <person name="Barry K.W."/>
            <person name="Cichocki N."/>
            <person name="Veneault-Fourrey C."/>
            <person name="LaButti K."/>
            <person name="Lindquist E.A."/>
            <person name="Lipzen A."/>
            <person name="Lundell T."/>
            <person name="Morin E."/>
            <person name="Murat C."/>
            <person name="Sun H."/>
            <person name="Tunlid A."/>
            <person name="Henrissat B."/>
            <person name="Grigoriev I.V."/>
            <person name="Hibbett D.S."/>
            <person name="Martin F."/>
            <person name="Nordberg H.P."/>
            <person name="Cantor M.N."/>
            <person name="Hua S.X."/>
        </authorList>
    </citation>
    <scope>NUCLEOTIDE SEQUENCE [LARGE SCALE GENOMIC DNA]</scope>
    <source>
        <strain evidence="2 3">Foug A</strain>
    </source>
</reference>
<proteinExistence type="predicted"/>
<sequence>MIKRRLEMVEDARHHISRRKCACVQNSEPPCMPSLLDQQPDTPSDKELLHMSDLFKQQPNPTYEEPPHDHPHQHLDPSNNKHRNLHHCLIIGLHHLLKIMLTRNYCEGLIIGPQHLQKNTLLRNHHECLVTSLRHLQKISLMR</sequence>
<dbReference type="EMBL" id="KN822133">
    <property type="protein sequence ID" value="KIM55527.1"/>
    <property type="molecule type" value="Genomic_DNA"/>
</dbReference>
<organism evidence="2 3">
    <name type="scientific">Scleroderma citrinum Foug A</name>
    <dbReference type="NCBI Taxonomy" id="1036808"/>
    <lineage>
        <taxon>Eukaryota</taxon>
        <taxon>Fungi</taxon>
        <taxon>Dikarya</taxon>
        <taxon>Basidiomycota</taxon>
        <taxon>Agaricomycotina</taxon>
        <taxon>Agaricomycetes</taxon>
        <taxon>Agaricomycetidae</taxon>
        <taxon>Boletales</taxon>
        <taxon>Sclerodermatineae</taxon>
        <taxon>Sclerodermataceae</taxon>
        <taxon>Scleroderma</taxon>
    </lineage>
</organism>
<evidence type="ECO:0000313" key="2">
    <source>
        <dbReference type="EMBL" id="KIM55527.1"/>
    </source>
</evidence>
<evidence type="ECO:0000256" key="1">
    <source>
        <dbReference type="SAM" id="MobiDB-lite"/>
    </source>
</evidence>
<dbReference type="HOGENOM" id="CLU_1807347_0_0_1"/>
<feature type="compositionally biased region" description="Basic and acidic residues" evidence="1">
    <location>
        <begin position="65"/>
        <end position="75"/>
    </location>
</feature>
<accession>A0A0C2ZSH2</accession>
<dbReference type="AlphaFoldDB" id="A0A0C2ZSH2"/>
<dbReference type="Proteomes" id="UP000053989">
    <property type="component" value="Unassembled WGS sequence"/>
</dbReference>